<comment type="caution">
    <text evidence="1">The sequence shown here is derived from an EMBL/GenBank/DDBJ whole genome shotgun (WGS) entry which is preliminary data.</text>
</comment>
<proteinExistence type="predicted"/>
<keyword evidence="2" id="KW-1185">Reference proteome</keyword>
<evidence type="ECO:0000313" key="2">
    <source>
        <dbReference type="Proteomes" id="UP000256269"/>
    </source>
</evidence>
<accession>A0A3E0HD32</accession>
<sequence length="138" mass="16015">MAKKMMTGYRYGSRFDGTRHITDLETLARRMLADFAVLDSAECEAAGVGIELQVYVYGNTFMEICLWGLTDKVVFRGRPPALLTTVAKRYEQQVTEFIQSYGWSRDGGRRRFFALVNFMEEREWRSKGDYDPVMKIID</sequence>
<dbReference type="AlphaFoldDB" id="A0A3E0HD32"/>
<gene>
    <name evidence="1" type="ORF">BCF44_110200</name>
</gene>
<reference evidence="1 2" key="1">
    <citation type="submission" date="2018-08" db="EMBL/GenBank/DDBJ databases">
        <title>Genomic Encyclopedia of Archaeal and Bacterial Type Strains, Phase II (KMG-II): from individual species to whole genera.</title>
        <authorList>
            <person name="Goeker M."/>
        </authorList>
    </citation>
    <scope>NUCLEOTIDE SEQUENCE [LARGE SCALE GENOMIC DNA]</scope>
    <source>
        <strain evidence="1 2">DSM 45791</strain>
    </source>
</reference>
<dbReference type="OrthoDB" id="4560484at2"/>
<protein>
    <submittedName>
        <fullName evidence="1">Uncharacterized protein</fullName>
    </submittedName>
</protein>
<evidence type="ECO:0000313" key="1">
    <source>
        <dbReference type="EMBL" id="REH42703.1"/>
    </source>
</evidence>
<dbReference type="RefSeq" id="WP_116177511.1">
    <property type="nucleotide sequence ID" value="NZ_CP144375.1"/>
</dbReference>
<dbReference type="EMBL" id="QUNO01000010">
    <property type="protein sequence ID" value="REH42703.1"/>
    <property type="molecule type" value="Genomic_DNA"/>
</dbReference>
<name>A0A3E0HD32_9PSEU</name>
<organism evidence="1 2">
    <name type="scientific">Kutzneria buriramensis</name>
    <dbReference type="NCBI Taxonomy" id="1045776"/>
    <lineage>
        <taxon>Bacteria</taxon>
        <taxon>Bacillati</taxon>
        <taxon>Actinomycetota</taxon>
        <taxon>Actinomycetes</taxon>
        <taxon>Pseudonocardiales</taxon>
        <taxon>Pseudonocardiaceae</taxon>
        <taxon>Kutzneria</taxon>
    </lineage>
</organism>
<dbReference type="Proteomes" id="UP000256269">
    <property type="component" value="Unassembled WGS sequence"/>
</dbReference>